<keyword evidence="2" id="KW-1185">Reference proteome</keyword>
<evidence type="ECO:0000313" key="1">
    <source>
        <dbReference type="EMBL" id="KAJ9058569.1"/>
    </source>
</evidence>
<sequence>MYRAINELKKENILTCLHPTCQEVVVPKLPSLVTWEDMKCLLIEEFGGDLSLEVKKDAFMHIAFKPKETLAEFANCFYIEGQQLITSCQLTPQEAYTACSEALKVNQLLCLHFKAHKASLNSMKSIKTLLQDMNLIHGGTVVRKTKANNSGTTSCTLHIMTLGSSGQSKRQGFCCDLRRSTESQQKIQFLGLDLY</sequence>
<proteinExistence type="predicted"/>
<evidence type="ECO:0000313" key="2">
    <source>
        <dbReference type="Proteomes" id="UP001165960"/>
    </source>
</evidence>
<protein>
    <submittedName>
        <fullName evidence="1">Uncharacterized protein</fullName>
    </submittedName>
</protein>
<accession>A0ACC2S861</accession>
<dbReference type="EMBL" id="QTSX02005717">
    <property type="protein sequence ID" value="KAJ9058569.1"/>
    <property type="molecule type" value="Genomic_DNA"/>
</dbReference>
<reference evidence="1" key="1">
    <citation type="submission" date="2022-04" db="EMBL/GenBank/DDBJ databases">
        <title>Genome of the entomopathogenic fungus Entomophthora muscae.</title>
        <authorList>
            <person name="Elya C."/>
            <person name="Lovett B.R."/>
            <person name="Lee E."/>
            <person name="Macias A.M."/>
            <person name="Hajek A.E."/>
            <person name="De Bivort B.L."/>
            <person name="Kasson M.T."/>
            <person name="De Fine Licht H.H."/>
            <person name="Stajich J.E."/>
        </authorList>
    </citation>
    <scope>NUCLEOTIDE SEQUENCE</scope>
    <source>
        <strain evidence="1">Berkeley</strain>
    </source>
</reference>
<name>A0ACC2S861_9FUNG</name>
<dbReference type="Proteomes" id="UP001165960">
    <property type="component" value="Unassembled WGS sequence"/>
</dbReference>
<organism evidence="1 2">
    <name type="scientific">Entomophthora muscae</name>
    <dbReference type="NCBI Taxonomy" id="34485"/>
    <lineage>
        <taxon>Eukaryota</taxon>
        <taxon>Fungi</taxon>
        <taxon>Fungi incertae sedis</taxon>
        <taxon>Zoopagomycota</taxon>
        <taxon>Entomophthoromycotina</taxon>
        <taxon>Entomophthoromycetes</taxon>
        <taxon>Entomophthorales</taxon>
        <taxon>Entomophthoraceae</taxon>
        <taxon>Entomophthora</taxon>
    </lineage>
</organism>
<gene>
    <name evidence="1" type="ORF">DSO57_1011024</name>
</gene>
<comment type="caution">
    <text evidence="1">The sequence shown here is derived from an EMBL/GenBank/DDBJ whole genome shotgun (WGS) entry which is preliminary data.</text>
</comment>